<dbReference type="Pfam" id="PF00582">
    <property type="entry name" value="Usp"/>
    <property type="match status" value="1"/>
</dbReference>
<keyword evidence="4" id="KW-1185">Reference proteome</keyword>
<dbReference type="Proteomes" id="UP000190064">
    <property type="component" value="Unassembled WGS sequence"/>
</dbReference>
<name>A0A1T1HDR6_OCELI</name>
<dbReference type="InterPro" id="IPR006015">
    <property type="entry name" value="Universal_stress_UspA"/>
</dbReference>
<dbReference type="RefSeq" id="WP_077242409.1">
    <property type="nucleotide sequence ID" value="NZ_FXTS01000001.1"/>
</dbReference>
<dbReference type="STRING" id="966.BTA35_0200085"/>
<dbReference type="AlphaFoldDB" id="A0A1T1HDR6"/>
<reference evidence="3" key="1">
    <citation type="submission" date="2017-02" db="EMBL/GenBank/DDBJ databases">
        <title>Draft Genome Sequence of the Salt Water Bacterium Oceanospirillum linum ATCC 11336.</title>
        <authorList>
            <person name="Trachtenberg A.M."/>
            <person name="Carney J.G."/>
            <person name="Linnane J.D."/>
            <person name="Rheaume B.A."/>
            <person name="Pitts N.L."/>
            <person name="Mykles D.L."/>
            <person name="Maclea K.S."/>
        </authorList>
    </citation>
    <scope>NUCLEOTIDE SEQUENCE [LARGE SCALE GENOMIC DNA]</scope>
    <source>
        <strain evidence="3">ATCC 11336</strain>
    </source>
</reference>
<dbReference type="PRINTS" id="PR01438">
    <property type="entry name" value="UNVRSLSTRESS"/>
</dbReference>
<dbReference type="CDD" id="cd00293">
    <property type="entry name" value="USP-like"/>
    <property type="match status" value="1"/>
</dbReference>
<evidence type="ECO:0000259" key="2">
    <source>
        <dbReference type="Pfam" id="PF00582"/>
    </source>
</evidence>
<feature type="domain" description="UspA" evidence="2">
    <location>
        <begin position="1"/>
        <end position="142"/>
    </location>
</feature>
<comment type="similarity">
    <text evidence="1">Belongs to the universal stress protein A family.</text>
</comment>
<dbReference type="SUPFAM" id="SSF52402">
    <property type="entry name" value="Adenine nucleotide alpha hydrolases-like"/>
    <property type="match status" value="1"/>
</dbReference>
<comment type="caution">
    <text evidence="3">The sequence shown here is derived from an EMBL/GenBank/DDBJ whole genome shotgun (WGS) entry which is preliminary data.</text>
</comment>
<evidence type="ECO:0000256" key="1">
    <source>
        <dbReference type="ARBA" id="ARBA00008791"/>
    </source>
</evidence>
<evidence type="ECO:0000313" key="4">
    <source>
        <dbReference type="Proteomes" id="UP000190064"/>
    </source>
</evidence>
<gene>
    <name evidence="3" type="ORF">BTA35_0200085</name>
</gene>
<protein>
    <submittedName>
        <fullName evidence="3">Universal stress protein family protein</fullName>
    </submittedName>
</protein>
<dbReference type="Gene3D" id="3.40.50.620">
    <property type="entry name" value="HUPs"/>
    <property type="match status" value="1"/>
</dbReference>
<proteinExistence type="inferred from homology"/>
<dbReference type="InterPro" id="IPR014729">
    <property type="entry name" value="Rossmann-like_a/b/a_fold"/>
</dbReference>
<evidence type="ECO:0000313" key="3">
    <source>
        <dbReference type="EMBL" id="OOV87999.1"/>
    </source>
</evidence>
<organism evidence="3 4">
    <name type="scientific">Oceanospirillum linum</name>
    <dbReference type="NCBI Taxonomy" id="966"/>
    <lineage>
        <taxon>Bacteria</taxon>
        <taxon>Pseudomonadati</taxon>
        <taxon>Pseudomonadota</taxon>
        <taxon>Gammaproteobacteria</taxon>
        <taxon>Oceanospirillales</taxon>
        <taxon>Oceanospirillaceae</taxon>
        <taxon>Oceanospirillum</taxon>
    </lineage>
</organism>
<dbReference type="EMBL" id="MTSD02000001">
    <property type="protein sequence ID" value="OOV87999.1"/>
    <property type="molecule type" value="Genomic_DNA"/>
</dbReference>
<dbReference type="InterPro" id="IPR006016">
    <property type="entry name" value="UspA"/>
</dbReference>
<accession>A0A1T1HDR6</accession>
<dbReference type="PANTHER" id="PTHR46268">
    <property type="entry name" value="STRESS RESPONSE PROTEIN NHAX"/>
    <property type="match status" value="1"/>
</dbReference>
<dbReference type="PANTHER" id="PTHR46268:SF6">
    <property type="entry name" value="UNIVERSAL STRESS PROTEIN UP12"/>
    <property type="match status" value="1"/>
</dbReference>
<sequence length="143" mass="16224">MFKKVLVPVDLGEPDFCQKAVDLALREIRDNQAELHLITVVPGYSNPIVAGYFSEDEHDKAVHRIAEQLQQFAHDKLPENLHPVMKVYEGSPAEHILSHIKHHDIDLVLLAAHHRSRLDEFLLGSVSARVAERSHCSVMLIRN</sequence>